<name>B3RYY6_TRIAD</name>
<evidence type="ECO:0000313" key="2">
    <source>
        <dbReference type="EMBL" id="EDV24107.1"/>
    </source>
</evidence>
<evidence type="ECO:0000256" key="1">
    <source>
        <dbReference type="SAM" id="MobiDB-lite"/>
    </source>
</evidence>
<dbReference type="Proteomes" id="UP000009022">
    <property type="component" value="Unassembled WGS sequence"/>
</dbReference>
<sequence>MTAYRQQIDDQNLTTTNTTGNDSQIGSTALPTAESKTDTFSTEAISDNVLANKKPPSPYLMVESYFNFVTNCFHTSKFCESEVNKDAQVYSKFLRQGKENNISSHLELQSFNYFKTYVTYRPLLQTNYVTLQPYTGSFIEIPEISDRCTEGKVYSARLKIDKKIKVKELLEKFPCRLRFNKDCRRTCHSSVFRNTEIKPDGLQPLCEIMQFNCKFSCPSLAGQQ</sequence>
<proteinExistence type="predicted"/>
<evidence type="ECO:0000313" key="3">
    <source>
        <dbReference type="Proteomes" id="UP000009022"/>
    </source>
</evidence>
<accession>B3RYY6</accession>
<dbReference type="GeneID" id="6754845"/>
<dbReference type="KEGG" id="tad:TRIADDRAFT_57261"/>
<dbReference type="EMBL" id="DS985246">
    <property type="protein sequence ID" value="EDV24107.1"/>
    <property type="molecule type" value="Genomic_DNA"/>
</dbReference>
<dbReference type="CTD" id="6754845"/>
<dbReference type="AlphaFoldDB" id="B3RYY6"/>
<keyword evidence="3" id="KW-1185">Reference proteome</keyword>
<feature type="compositionally biased region" description="Polar residues" evidence="1">
    <location>
        <begin position="9"/>
        <end position="30"/>
    </location>
</feature>
<dbReference type="HOGENOM" id="CLU_1236471_0_0_1"/>
<dbReference type="RefSeq" id="XP_002113633.1">
    <property type="nucleotide sequence ID" value="XM_002113597.1"/>
</dbReference>
<gene>
    <name evidence="2" type="ORF">TRIADDRAFT_57261</name>
</gene>
<protein>
    <submittedName>
        <fullName evidence="2">Uncharacterized protein</fullName>
    </submittedName>
</protein>
<dbReference type="InParanoid" id="B3RYY6"/>
<reference evidence="2 3" key="1">
    <citation type="journal article" date="2008" name="Nature">
        <title>The Trichoplax genome and the nature of placozoans.</title>
        <authorList>
            <person name="Srivastava M."/>
            <person name="Begovic E."/>
            <person name="Chapman J."/>
            <person name="Putnam N.H."/>
            <person name="Hellsten U."/>
            <person name="Kawashima T."/>
            <person name="Kuo A."/>
            <person name="Mitros T."/>
            <person name="Salamov A."/>
            <person name="Carpenter M.L."/>
            <person name="Signorovitch A.Y."/>
            <person name="Moreno M.A."/>
            <person name="Kamm K."/>
            <person name="Grimwood J."/>
            <person name="Schmutz J."/>
            <person name="Shapiro H."/>
            <person name="Grigoriev I.V."/>
            <person name="Buss L.W."/>
            <person name="Schierwater B."/>
            <person name="Dellaporta S.L."/>
            <person name="Rokhsar D.S."/>
        </authorList>
    </citation>
    <scope>NUCLEOTIDE SEQUENCE [LARGE SCALE GENOMIC DNA]</scope>
    <source>
        <strain evidence="2 3">Grell-BS-1999</strain>
    </source>
</reference>
<organism evidence="2 3">
    <name type="scientific">Trichoplax adhaerens</name>
    <name type="common">Trichoplax reptans</name>
    <dbReference type="NCBI Taxonomy" id="10228"/>
    <lineage>
        <taxon>Eukaryota</taxon>
        <taxon>Metazoa</taxon>
        <taxon>Placozoa</taxon>
        <taxon>Uniplacotomia</taxon>
        <taxon>Trichoplacea</taxon>
        <taxon>Trichoplacidae</taxon>
        <taxon>Trichoplax</taxon>
    </lineage>
</organism>
<feature type="region of interest" description="Disordered" evidence="1">
    <location>
        <begin position="1"/>
        <end position="38"/>
    </location>
</feature>